<accession>F8QJ80</accession>
<name>F8QJ80_SERL3</name>
<dbReference type="Proteomes" id="UP000008063">
    <property type="component" value="Unassembled WGS sequence"/>
</dbReference>
<dbReference type="EMBL" id="GL945555">
    <property type="protein sequence ID" value="EGN91643.1"/>
    <property type="molecule type" value="Genomic_DNA"/>
</dbReference>
<sequence>MCKPCGQISVWLPVADNEVLFAGYNMSWIAMSIHETFFMYDTLLPLIAPCRHTYKTTISMIIESGKGKVVVGITRGVKDLQRKSIEEWCKRCRLDKSACTISRSKQTKKWRTSCNKCVLDNNTSLGSKSRNPVASEPEVPNHPIKIGLPRGAPKLVQEPHGTTGTQFTIRVPPPSQAVIPASVHHTPPPPARL</sequence>
<evidence type="ECO:0000256" key="1">
    <source>
        <dbReference type="SAM" id="MobiDB-lite"/>
    </source>
</evidence>
<keyword evidence="3" id="KW-1185">Reference proteome</keyword>
<evidence type="ECO:0000313" key="3">
    <source>
        <dbReference type="Proteomes" id="UP000008063"/>
    </source>
</evidence>
<organism evidence="3">
    <name type="scientific">Serpula lacrymans var. lacrymans (strain S7.3)</name>
    <name type="common">Dry rot fungus</name>
    <dbReference type="NCBI Taxonomy" id="936435"/>
    <lineage>
        <taxon>Eukaryota</taxon>
        <taxon>Fungi</taxon>
        <taxon>Dikarya</taxon>
        <taxon>Basidiomycota</taxon>
        <taxon>Agaricomycotina</taxon>
        <taxon>Agaricomycetes</taxon>
        <taxon>Agaricomycetidae</taxon>
        <taxon>Boletales</taxon>
        <taxon>Coniophorineae</taxon>
        <taxon>Serpulaceae</taxon>
        <taxon>Serpula</taxon>
    </lineage>
</organism>
<dbReference type="AlphaFoldDB" id="F8QJ80"/>
<proteinExistence type="predicted"/>
<evidence type="ECO:0000313" key="2">
    <source>
        <dbReference type="EMBL" id="EGN91643.1"/>
    </source>
</evidence>
<dbReference type="HOGENOM" id="CLU_1409588_0_0_1"/>
<feature type="region of interest" description="Disordered" evidence="1">
    <location>
        <begin position="125"/>
        <end position="152"/>
    </location>
</feature>
<gene>
    <name evidence="2" type="ORF">SERLA73DRAFT_157476</name>
</gene>
<reference evidence="3" key="1">
    <citation type="journal article" date="2011" name="Science">
        <title>The plant cell wall-decomposing machinery underlies the functional diversity of forest fungi.</title>
        <authorList>
            <person name="Eastwood D.C."/>
            <person name="Floudas D."/>
            <person name="Binder M."/>
            <person name="Majcherczyk A."/>
            <person name="Schneider P."/>
            <person name="Aerts A."/>
            <person name="Asiegbu F.O."/>
            <person name="Baker S.E."/>
            <person name="Barry K."/>
            <person name="Bendiksby M."/>
            <person name="Blumentritt M."/>
            <person name="Coutinho P.M."/>
            <person name="Cullen D."/>
            <person name="de Vries R.P."/>
            <person name="Gathman A."/>
            <person name="Goodell B."/>
            <person name="Henrissat B."/>
            <person name="Ihrmark K."/>
            <person name="Kauserud H."/>
            <person name="Kohler A."/>
            <person name="LaButti K."/>
            <person name="Lapidus A."/>
            <person name="Lavin J.L."/>
            <person name="Lee Y.-H."/>
            <person name="Lindquist E."/>
            <person name="Lilly W."/>
            <person name="Lucas S."/>
            <person name="Morin E."/>
            <person name="Murat C."/>
            <person name="Oguiza J.A."/>
            <person name="Park J."/>
            <person name="Pisabarro A.G."/>
            <person name="Riley R."/>
            <person name="Rosling A."/>
            <person name="Salamov A."/>
            <person name="Schmidt O."/>
            <person name="Schmutz J."/>
            <person name="Skrede I."/>
            <person name="Stenlid J."/>
            <person name="Wiebenga A."/>
            <person name="Xie X."/>
            <person name="Kuees U."/>
            <person name="Hibbett D.S."/>
            <person name="Hoffmeister D."/>
            <person name="Hoegberg N."/>
            <person name="Martin F."/>
            <person name="Grigoriev I.V."/>
            <person name="Watkinson S.C."/>
        </authorList>
    </citation>
    <scope>NUCLEOTIDE SEQUENCE [LARGE SCALE GENOMIC DNA]</scope>
    <source>
        <strain evidence="3">strain S7.3</strain>
    </source>
</reference>
<dbReference type="InParanoid" id="F8QJ80"/>
<protein>
    <submittedName>
        <fullName evidence="2">Uncharacterized protein</fullName>
    </submittedName>
</protein>